<evidence type="ECO:0000313" key="2">
    <source>
        <dbReference type="Proteomes" id="UP000235945"/>
    </source>
</evidence>
<dbReference type="AlphaFoldDB" id="A0A2N8NZI3"/>
<name>A0A2N8NZI3_STREU</name>
<evidence type="ECO:0000313" key="1">
    <source>
        <dbReference type="EMBL" id="PNE34170.1"/>
    </source>
</evidence>
<accession>A0A2N8NZI3</accession>
<dbReference type="EMBL" id="LGUI01000002">
    <property type="protein sequence ID" value="PNE34170.1"/>
    <property type="molecule type" value="Genomic_DNA"/>
</dbReference>
<protein>
    <submittedName>
        <fullName evidence="1">Uncharacterized protein</fullName>
    </submittedName>
</protein>
<reference evidence="2" key="1">
    <citation type="submission" date="2015-07" db="EMBL/GenBank/DDBJ databases">
        <authorList>
            <person name="Graham D.E."/>
            <person name="Giannone R.J."/>
            <person name="Gulvik C.A."/>
            <person name="Hettich R.L."/>
            <person name="Klingeman D.M."/>
            <person name="Mahan K.M."/>
            <person name="Parry R.J."/>
            <person name="Spain J.C."/>
        </authorList>
    </citation>
    <scope>NUCLEOTIDE SEQUENCE [LARGE SCALE GENOMIC DNA]</scope>
    <source>
        <strain evidence="2">ATCC 27428</strain>
    </source>
</reference>
<comment type="caution">
    <text evidence="1">The sequence shown here is derived from an EMBL/GenBank/DDBJ whole genome shotgun (WGS) entry which is preliminary data.</text>
</comment>
<keyword evidence="2" id="KW-1185">Reference proteome</keyword>
<proteinExistence type="predicted"/>
<organism evidence="1 2">
    <name type="scientific">Streptomyces eurocidicus</name>
    <name type="common">Streptoverticillium eurocidicus</name>
    <dbReference type="NCBI Taxonomy" id="66423"/>
    <lineage>
        <taxon>Bacteria</taxon>
        <taxon>Bacillati</taxon>
        <taxon>Actinomycetota</taxon>
        <taxon>Actinomycetes</taxon>
        <taxon>Kitasatosporales</taxon>
        <taxon>Streptomycetaceae</taxon>
        <taxon>Streptomyces</taxon>
    </lineage>
</organism>
<gene>
    <name evidence="1" type="ORF">AF335_05805</name>
</gene>
<sequence length="59" mass="6809">MRQLRRYRMNESEDFPHANAALMHCAHCGWSVHEGPVGGYVCGQCFHTVEPQQHEPSER</sequence>
<dbReference type="Proteomes" id="UP000235945">
    <property type="component" value="Unassembled WGS sequence"/>
</dbReference>